<evidence type="ECO:0000259" key="1">
    <source>
        <dbReference type="Pfam" id="PF00535"/>
    </source>
</evidence>
<reference evidence="2 3" key="1">
    <citation type="submission" date="2018-07" db="EMBL/GenBank/DDBJ databases">
        <title>Freshwater and sediment microbial communities from various areas in North America, analyzing microbe dynamics in response to fracking.</title>
        <authorList>
            <person name="Lamendella R."/>
        </authorList>
    </citation>
    <scope>NUCLEOTIDE SEQUENCE [LARGE SCALE GENOMIC DNA]</scope>
    <source>
        <strain evidence="2 3">160A</strain>
    </source>
</reference>
<protein>
    <submittedName>
        <fullName evidence="2">GT2 family glycosyltransferase</fullName>
    </submittedName>
</protein>
<dbReference type="STRING" id="1168289.GCA_000259075_02808"/>
<name>A0A2T0XNJ4_9BACT</name>
<keyword evidence="3" id="KW-1185">Reference proteome</keyword>
<dbReference type="EMBL" id="QPIZ01000014">
    <property type="protein sequence ID" value="RCW32728.1"/>
    <property type="molecule type" value="Genomic_DNA"/>
</dbReference>
<proteinExistence type="predicted"/>
<gene>
    <name evidence="2" type="ORF">DFO77_11454</name>
</gene>
<dbReference type="OrthoDB" id="9771846at2"/>
<dbReference type="GO" id="GO:0016740">
    <property type="term" value="F:transferase activity"/>
    <property type="evidence" value="ECO:0007669"/>
    <property type="project" value="UniProtKB-KW"/>
</dbReference>
<evidence type="ECO:0000313" key="3">
    <source>
        <dbReference type="Proteomes" id="UP000252733"/>
    </source>
</evidence>
<dbReference type="Pfam" id="PF00535">
    <property type="entry name" value="Glycos_transf_2"/>
    <property type="match status" value="1"/>
</dbReference>
<organism evidence="2 3">
    <name type="scientific">Marinilabilia salmonicolor</name>
    <dbReference type="NCBI Taxonomy" id="989"/>
    <lineage>
        <taxon>Bacteria</taxon>
        <taxon>Pseudomonadati</taxon>
        <taxon>Bacteroidota</taxon>
        <taxon>Bacteroidia</taxon>
        <taxon>Marinilabiliales</taxon>
        <taxon>Marinilabiliaceae</taxon>
        <taxon>Marinilabilia</taxon>
    </lineage>
</organism>
<dbReference type="AlphaFoldDB" id="A0A2T0XNJ4"/>
<dbReference type="PANTHER" id="PTHR43179:SF7">
    <property type="entry name" value="RHAMNOSYLTRANSFERASE WBBL"/>
    <property type="match status" value="1"/>
</dbReference>
<dbReference type="SUPFAM" id="SSF53448">
    <property type="entry name" value="Nucleotide-diphospho-sugar transferases"/>
    <property type="match status" value="1"/>
</dbReference>
<feature type="domain" description="Glycosyltransferase 2-like" evidence="1">
    <location>
        <begin position="6"/>
        <end position="185"/>
    </location>
</feature>
<sequence>MTPRISVITVTYHATPLEYLYLWSLAASGLKHSEVIIVDNTGKDPILLKIKEKYPFIRIIHNTENEGFGKACNRGFAEARGDIALFLNPDTIVPEDLENQILEFFKTHPRCGAMGAMMIDGQGHFLPESKRNFPTPAASFLRFSGLDKFFHSKEERWSYYVQQSSSNAPFKVPVLSGAFMAVTRKAMQLTGGFDPRFFMFAEDIDLSVQIARARLEVWYNPRIRIIHFKGQTSRQSRNYPSLFHNSMSLFYQKYYKNHHSQLQCFFIKSSISLLKQFAQWRMFFRNSTSGKNSTQPSFTQESSYRAIKAIQPKAISGTYSKNKKPGLLLSTLELSPSKLITLIAERSPGEPKIFLYHDETGNLFELSDKNHFVQILL</sequence>
<dbReference type="Gene3D" id="3.90.550.10">
    <property type="entry name" value="Spore Coat Polysaccharide Biosynthesis Protein SpsA, Chain A"/>
    <property type="match status" value="1"/>
</dbReference>
<dbReference type="Proteomes" id="UP000252733">
    <property type="component" value="Unassembled WGS sequence"/>
</dbReference>
<comment type="caution">
    <text evidence="2">The sequence shown here is derived from an EMBL/GenBank/DDBJ whole genome shotgun (WGS) entry which is preliminary data.</text>
</comment>
<accession>A0A2T0XNJ4</accession>
<dbReference type="PANTHER" id="PTHR43179">
    <property type="entry name" value="RHAMNOSYLTRANSFERASE WBBL"/>
    <property type="match status" value="1"/>
</dbReference>
<dbReference type="InterPro" id="IPR001173">
    <property type="entry name" value="Glyco_trans_2-like"/>
</dbReference>
<dbReference type="RefSeq" id="WP_106152505.1">
    <property type="nucleotide sequence ID" value="NZ_PVTS01000005.1"/>
</dbReference>
<evidence type="ECO:0000313" key="2">
    <source>
        <dbReference type="EMBL" id="RCW32728.1"/>
    </source>
</evidence>
<keyword evidence="2" id="KW-0808">Transferase</keyword>
<dbReference type="CDD" id="cd04186">
    <property type="entry name" value="GT_2_like_c"/>
    <property type="match status" value="1"/>
</dbReference>
<dbReference type="InterPro" id="IPR029044">
    <property type="entry name" value="Nucleotide-diphossugar_trans"/>
</dbReference>